<name>A0A8K1CGB3_PYTOL</name>
<dbReference type="Proteomes" id="UP000794436">
    <property type="component" value="Unassembled WGS sequence"/>
</dbReference>
<evidence type="ECO:0000313" key="1">
    <source>
        <dbReference type="EMBL" id="TMW62695.1"/>
    </source>
</evidence>
<reference evidence="1" key="1">
    <citation type="submission" date="2019-03" db="EMBL/GenBank/DDBJ databases">
        <title>Long read genome sequence of the mycoparasitic Pythium oligandrum ATCC 38472 isolated from sugarbeet rhizosphere.</title>
        <authorList>
            <person name="Gaulin E."/>
        </authorList>
    </citation>
    <scope>NUCLEOTIDE SEQUENCE</scope>
    <source>
        <strain evidence="1">ATCC 38472_TT</strain>
    </source>
</reference>
<sequence length="89" mass="9682">MLAATISISSIARFLPRHVRGPASKEKNLKAEIFCSLLVTGSIHRSGLNSVASGPQTTTSRSAFFDSLGTDGYKQCFVQGCLQFWELML</sequence>
<comment type="caution">
    <text evidence="1">The sequence shown here is derived from an EMBL/GenBank/DDBJ whole genome shotgun (WGS) entry which is preliminary data.</text>
</comment>
<gene>
    <name evidence="1" type="ORF">Poli38472_005313</name>
</gene>
<keyword evidence="2" id="KW-1185">Reference proteome</keyword>
<evidence type="ECO:0000313" key="2">
    <source>
        <dbReference type="Proteomes" id="UP000794436"/>
    </source>
</evidence>
<accession>A0A8K1CGB3</accession>
<dbReference type="EMBL" id="SPLM01000073">
    <property type="protein sequence ID" value="TMW62695.1"/>
    <property type="molecule type" value="Genomic_DNA"/>
</dbReference>
<organism evidence="1 2">
    <name type="scientific">Pythium oligandrum</name>
    <name type="common">Mycoparasitic fungus</name>
    <dbReference type="NCBI Taxonomy" id="41045"/>
    <lineage>
        <taxon>Eukaryota</taxon>
        <taxon>Sar</taxon>
        <taxon>Stramenopiles</taxon>
        <taxon>Oomycota</taxon>
        <taxon>Peronosporomycetes</taxon>
        <taxon>Pythiales</taxon>
        <taxon>Pythiaceae</taxon>
        <taxon>Pythium</taxon>
    </lineage>
</organism>
<protein>
    <submittedName>
        <fullName evidence="1">Uncharacterized protein</fullName>
    </submittedName>
</protein>
<dbReference type="AlphaFoldDB" id="A0A8K1CGB3"/>
<proteinExistence type="predicted"/>